<dbReference type="PANTHER" id="PTHR11365">
    <property type="entry name" value="5-OXOPROLINASE RELATED"/>
    <property type="match status" value="1"/>
</dbReference>
<feature type="compositionally biased region" description="Basic and acidic residues" evidence="1">
    <location>
        <begin position="43"/>
        <end position="67"/>
    </location>
</feature>
<dbReference type="Pfam" id="PF05378">
    <property type="entry name" value="Hydant_A_N"/>
    <property type="match status" value="1"/>
</dbReference>
<dbReference type="SUPFAM" id="SSF53067">
    <property type="entry name" value="Actin-like ATPase domain"/>
    <property type="match status" value="1"/>
</dbReference>
<dbReference type="InterPro" id="IPR049517">
    <property type="entry name" value="ACX-like_C"/>
</dbReference>
<evidence type="ECO:0008006" key="6">
    <source>
        <dbReference type="Google" id="ProtNLM"/>
    </source>
</evidence>
<dbReference type="Pfam" id="PF19278">
    <property type="entry name" value="Hydant_A_C"/>
    <property type="match status" value="1"/>
</dbReference>
<dbReference type="PANTHER" id="PTHR11365:SF23">
    <property type="entry name" value="HYPOTHETICAL 5-OXOPROLINASE (EUROFUNG)-RELATED"/>
    <property type="match status" value="1"/>
</dbReference>
<sequence length="783" mass="82326">MTKDSRKSTGWFDAELKKAKDDFAALARGDQTRPGEPAPPRTTRSDEPPAERSPEVARKRPEDDPSRDLPAARSRPASPQASVPAPAERPSAAPRRTVGQAGYRLGADVGGTFTDILLIEESSGRSFTAKVPSTPKDSSIGVLNGIERVCQQAGVSPADISHVMHGTTVATNTVLTASGARVGLVTTKGYKQVLQIARSYVPGGLGGWVIFNKSDPLAPLELTIEADERIGAKGEVVRPLDENALVEALKALSSAGIEALTVSLMNAYANGVHEQQVRQVAEGLLPGIPISISSEVVPEMYEYERTETTVVNSYIRPVVSNYIENLESELNRRMSGMQLHILRSDGGLASAEAAKATPVNLLMSGPAGGVSGAVWMARQAGYSDLLTFDMGGTSTDVALIQNGVAQTRRETRVADVTVRSSSIDVRTVGAGGGSIAYVPELTRALRVGPQSAGAEPGPAAYAMGGTEPTVTDANVTLGYLPSSAKLGGDMELGRDQAEQAVSAVGKAMGLSVQDAAEGIVNIVNENMFGALRLVSVEQGFDPRDFALVAFGGAGPLHANALGSLMNSWPVIIPPGPGVLCAYGDATTRVRDEASRTFVRRFSETDDTQVLGILTELAGSAAATLDAEGVPRSDQSTAYQVDLRYAGQGMRLTIEMTPADFESGGLAELGKRFGAMHEQLFTFALETERELYTLRALVQGRESAAEAEALASGNGDASGAVYARSKIYFEGRDHDADILDRAVLRAGDRIAGPAIVTEMDSTTLVLPGHAGEVDSVGNLLIRPA</sequence>
<organism evidence="5">
    <name type="scientific">marine metagenome</name>
    <dbReference type="NCBI Taxonomy" id="408172"/>
    <lineage>
        <taxon>unclassified sequences</taxon>
        <taxon>metagenomes</taxon>
        <taxon>ecological metagenomes</taxon>
    </lineage>
</organism>
<dbReference type="GO" id="GO:0005829">
    <property type="term" value="C:cytosol"/>
    <property type="evidence" value="ECO:0007669"/>
    <property type="project" value="TreeGrafter"/>
</dbReference>
<dbReference type="GO" id="GO:0017168">
    <property type="term" value="F:5-oxoprolinase (ATP-hydrolyzing) activity"/>
    <property type="evidence" value="ECO:0007669"/>
    <property type="project" value="TreeGrafter"/>
</dbReference>
<dbReference type="InterPro" id="IPR008040">
    <property type="entry name" value="Hydant_A_N"/>
</dbReference>
<dbReference type="Pfam" id="PF01968">
    <property type="entry name" value="Hydantoinase_A"/>
    <property type="match status" value="1"/>
</dbReference>
<dbReference type="GO" id="GO:0006749">
    <property type="term" value="P:glutathione metabolic process"/>
    <property type="evidence" value="ECO:0007669"/>
    <property type="project" value="TreeGrafter"/>
</dbReference>
<evidence type="ECO:0000259" key="4">
    <source>
        <dbReference type="Pfam" id="PF19278"/>
    </source>
</evidence>
<accession>A0A381YTL3</accession>
<evidence type="ECO:0000259" key="3">
    <source>
        <dbReference type="Pfam" id="PF05378"/>
    </source>
</evidence>
<dbReference type="InterPro" id="IPR002821">
    <property type="entry name" value="Hydantoinase_A"/>
</dbReference>
<protein>
    <recommendedName>
        <fullName evidence="6">Hydantoinase A/oxoprolinase domain-containing protein</fullName>
    </recommendedName>
</protein>
<dbReference type="InterPro" id="IPR045079">
    <property type="entry name" value="Oxoprolinase-like"/>
</dbReference>
<feature type="region of interest" description="Disordered" evidence="1">
    <location>
        <begin position="22"/>
        <end position="98"/>
    </location>
</feature>
<evidence type="ECO:0000259" key="2">
    <source>
        <dbReference type="Pfam" id="PF01968"/>
    </source>
</evidence>
<dbReference type="InterPro" id="IPR043129">
    <property type="entry name" value="ATPase_NBD"/>
</dbReference>
<dbReference type="AlphaFoldDB" id="A0A381YTL3"/>
<evidence type="ECO:0000313" key="5">
    <source>
        <dbReference type="EMBL" id="SVA80309.1"/>
    </source>
</evidence>
<feature type="compositionally biased region" description="Low complexity" evidence="1">
    <location>
        <begin position="68"/>
        <end position="96"/>
    </location>
</feature>
<feature type="domain" description="Hydantoinase A/oxoprolinase" evidence="2">
    <location>
        <begin position="305"/>
        <end position="592"/>
    </location>
</feature>
<feature type="domain" description="Hydantoinase/oxoprolinase N-terminal" evidence="3">
    <location>
        <begin position="104"/>
        <end position="282"/>
    </location>
</feature>
<feature type="domain" description="Acetophenone carboxylase-like C-terminal" evidence="4">
    <location>
        <begin position="612"/>
        <end position="767"/>
    </location>
</feature>
<reference evidence="5" key="1">
    <citation type="submission" date="2018-05" db="EMBL/GenBank/DDBJ databases">
        <authorList>
            <person name="Lanie J.A."/>
            <person name="Ng W.-L."/>
            <person name="Kazmierczak K.M."/>
            <person name="Andrzejewski T.M."/>
            <person name="Davidsen T.M."/>
            <person name="Wayne K.J."/>
            <person name="Tettelin H."/>
            <person name="Glass J.I."/>
            <person name="Rusch D."/>
            <person name="Podicherti R."/>
            <person name="Tsui H.-C.T."/>
            <person name="Winkler M.E."/>
        </authorList>
    </citation>
    <scope>NUCLEOTIDE SEQUENCE</scope>
</reference>
<dbReference type="EMBL" id="UINC01019018">
    <property type="protein sequence ID" value="SVA80309.1"/>
    <property type="molecule type" value="Genomic_DNA"/>
</dbReference>
<proteinExistence type="predicted"/>
<name>A0A381YTL3_9ZZZZ</name>
<gene>
    <name evidence="5" type="ORF">METZ01_LOCUS133163</name>
</gene>
<evidence type="ECO:0000256" key="1">
    <source>
        <dbReference type="SAM" id="MobiDB-lite"/>
    </source>
</evidence>